<reference evidence="2" key="2">
    <citation type="submission" date="2017-02" db="EMBL/GenBank/DDBJ databases">
        <title>Sunflower complete genome.</title>
        <authorList>
            <person name="Langlade N."/>
            <person name="Munos S."/>
        </authorList>
    </citation>
    <scope>NUCLEOTIDE SEQUENCE [LARGE SCALE GENOMIC DNA]</scope>
    <source>
        <tissue evidence="2">Leaves</tissue>
    </source>
</reference>
<organism evidence="2 3">
    <name type="scientific">Helianthus annuus</name>
    <name type="common">Common sunflower</name>
    <dbReference type="NCBI Taxonomy" id="4232"/>
    <lineage>
        <taxon>Eukaryota</taxon>
        <taxon>Viridiplantae</taxon>
        <taxon>Streptophyta</taxon>
        <taxon>Embryophyta</taxon>
        <taxon>Tracheophyta</taxon>
        <taxon>Spermatophyta</taxon>
        <taxon>Magnoliopsida</taxon>
        <taxon>eudicotyledons</taxon>
        <taxon>Gunneridae</taxon>
        <taxon>Pentapetalae</taxon>
        <taxon>asterids</taxon>
        <taxon>campanulids</taxon>
        <taxon>Asterales</taxon>
        <taxon>Asteraceae</taxon>
        <taxon>Asteroideae</taxon>
        <taxon>Heliantheae alliance</taxon>
        <taxon>Heliantheae</taxon>
        <taxon>Helianthus</taxon>
    </lineage>
</organism>
<proteinExistence type="predicted"/>
<reference evidence="1 3" key="1">
    <citation type="journal article" date="2017" name="Nature">
        <title>The sunflower genome provides insights into oil metabolism, flowering and Asterid evolution.</title>
        <authorList>
            <person name="Badouin H."/>
            <person name="Gouzy J."/>
            <person name="Grassa C.J."/>
            <person name="Murat F."/>
            <person name="Staton S.E."/>
            <person name="Cottret L."/>
            <person name="Lelandais-Briere C."/>
            <person name="Owens G.L."/>
            <person name="Carrere S."/>
            <person name="Mayjonade B."/>
            <person name="Legrand L."/>
            <person name="Gill N."/>
            <person name="Kane N.C."/>
            <person name="Bowers J.E."/>
            <person name="Hubner S."/>
            <person name="Bellec A."/>
            <person name="Berard A."/>
            <person name="Berges H."/>
            <person name="Blanchet N."/>
            <person name="Boniface M.C."/>
            <person name="Brunel D."/>
            <person name="Catrice O."/>
            <person name="Chaidir N."/>
            <person name="Claudel C."/>
            <person name="Donnadieu C."/>
            <person name="Faraut T."/>
            <person name="Fievet G."/>
            <person name="Helmstetter N."/>
            <person name="King M."/>
            <person name="Knapp S.J."/>
            <person name="Lai Z."/>
            <person name="Le Paslier M.C."/>
            <person name="Lippi Y."/>
            <person name="Lorenzon L."/>
            <person name="Mandel J.R."/>
            <person name="Marage G."/>
            <person name="Marchand G."/>
            <person name="Marquand E."/>
            <person name="Bret-Mestries E."/>
            <person name="Morien E."/>
            <person name="Nambeesan S."/>
            <person name="Nguyen T."/>
            <person name="Pegot-Espagnet P."/>
            <person name="Pouilly N."/>
            <person name="Raftis F."/>
            <person name="Sallet E."/>
            <person name="Schiex T."/>
            <person name="Thomas J."/>
            <person name="Vandecasteele C."/>
            <person name="Vares D."/>
            <person name="Vear F."/>
            <person name="Vautrin S."/>
            <person name="Crespi M."/>
            <person name="Mangin B."/>
            <person name="Burke J.M."/>
            <person name="Salse J."/>
            <person name="Munos S."/>
            <person name="Vincourt P."/>
            <person name="Rieseberg L.H."/>
            <person name="Langlade N.B."/>
        </authorList>
    </citation>
    <scope>NUCLEOTIDE SEQUENCE [LARGE SCALE GENOMIC DNA]</scope>
    <source>
        <strain evidence="3">cv. SF193</strain>
        <tissue evidence="1">Leaves</tissue>
    </source>
</reference>
<reference evidence="1" key="3">
    <citation type="submission" date="2020-06" db="EMBL/GenBank/DDBJ databases">
        <title>Helianthus annuus Genome sequencing and assembly Release 2.</title>
        <authorList>
            <person name="Gouzy J."/>
            <person name="Langlade N."/>
            <person name="Munos S."/>
        </authorList>
    </citation>
    <scope>NUCLEOTIDE SEQUENCE</scope>
    <source>
        <tissue evidence="1">Leaves</tissue>
    </source>
</reference>
<dbReference type="InParanoid" id="A0A251RTN5"/>
<evidence type="ECO:0000313" key="2">
    <source>
        <dbReference type="EMBL" id="OTF87591.1"/>
    </source>
</evidence>
<evidence type="ECO:0000313" key="1">
    <source>
        <dbReference type="EMBL" id="KAF5756690.1"/>
    </source>
</evidence>
<evidence type="ECO:0000313" key="3">
    <source>
        <dbReference type="Proteomes" id="UP000215914"/>
    </source>
</evidence>
<dbReference type="Proteomes" id="UP000215914">
    <property type="component" value="Chromosome 17"/>
</dbReference>
<sequence length="50" mass="5489">MIYGGAYEILIRASKEATLSKAGKHERGLYLLTPISIPFPSTLLPISLEK</sequence>
<dbReference type="EMBL" id="CM007906">
    <property type="protein sequence ID" value="OTF87591.1"/>
    <property type="molecule type" value="Genomic_DNA"/>
</dbReference>
<accession>A0A251RTN5</accession>
<keyword evidence="3" id="KW-1185">Reference proteome</keyword>
<dbReference type="AlphaFoldDB" id="A0A251RTN5"/>
<gene>
    <name evidence="2" type="ORF">HannXRQ_Chr17g0563561</name>
    <name evidence="1" type="ORF">HanXRQr2_Chr17g0817771</name>
</gene>
<dbReference type="Gramene" id="mRNA:HanXRQr2_Chr17g0817771">
    <property type="protein sequence ID" value="CDS:HanXRQr2_Chr17g0817771.1"/>
    <property type="gene ID" value="HanXRQr2_Chr17g0817771"/>
</dbReference>
<protein>
    <submittedName>
        <fullName evidence="2">Uncharacterized protein</fullName>
    </submittedName>
</protein>
<dbReference type="EMBL" id="MNCJ02000332">
    <property type="protein sequence ID" value="KAF5756690.1"/>
    <property type="molecule type" value="Genomic_DNA"/>
</dbReference>
<name>A0A251RTN5_HELAN</name>